<dbReference type="EMBL" id="JASNJD010000003">
    <property type="protein sequence ID" value="MDK3017004.1"/>
    <property type="molecule type" value="Genomic_DNA"/>
</dbReference>
<dbReference type="Gene3D" id="3.30.530.20">
    <property type="match status" value="1"/>
</dbReference>
<organism evidence="1 2">
    <name type="scientific">Pseudodonghicola flavimaris</name>
    <dbReference type="NCBI Taxonomy" id="3050036"/>
    <lineage>
        <taxon>Bacteria</taxon>
        <taxon>Pseudomonadati</taxon>
        <taxon>Pseudomonadota</taxon>
        <taxon>Alphaproteobacteria</taxon>
        <taxon>Rhodobacterales</taxon>
        <taxon>Paracoccaceae</taxon>
        <taxon>Pseudodonghicola</taxon>
    </lineage>
</organism>
<protein>
    <submittedName>
        <fullName evidence="1">SRPBCC family protein</fullName>
    </submittedName>
</protein>
<reference evidence="1 2" key="1">
    <citation type="submission" date="2023-05" db="EMBL/GenBank/DDBJ databases">
        <title>Pseudodonghicola sp. nov.</title>
        <authorList>
            <person name="Huang J."/>
        </authorList>
    </citation>
    <scope>NUCLEOTIDE SEQUENCE [LARGE SCALE GENOMIC DNA]</scope>
    <source>
        <strain evidence="1 2">IC7</strain>
    </source>
</reference>
<comment type="caution">
    <text evidence="1">The sequence shown here is derived from an EMBL/GenBank/DDBJ whole genome shotgun (WGS) entry which is preliminary data.</text>
</comment>
<keyword evidence="2" id="KW-1185">Reference proteome</keyword>
<sequence length="155" mass="17398">MKFSSKEDIEAPIEAVFAALSEFESFERSAIRRGIEVQRVNENAGIGAGMAWKAAFDLRGKRRNLDLKLVEYTPPTGMRLESESFGLTGDFQIELVALSPKRTRMAITLTLSPKNLSARLFLQSLKLAKANLTKRFKLKAAEFAKSLEDRKTRMA</sequence>
<dbReference type="InterPro" id="IPR023393">
    <property type="entry name" value="START-like_dom_sf"/>
</dbReference>
<gene>
    <name evidence="1" type="ORF">QO033_04905</name>
</gene>
<evidence type="ECO:0000313" key="1">
    <source>
        <dbReference type="EMBL" id="MDK3017004.1"/>
    </source>
</evidence>
<proteinExistence type="predicted"/>
<name>A0ABT7EXD5_9RHOB</name>
<evidence type="ECO:0000313" key="2">
    <source>
        <dbReference type="Proteomes" id="UP001243757"/>
    </source>
</evidence>
<dbReference type="CDD" id="cd07812">
    <property type="entry name" value="SRPBCC"/>
    <property type="match status" value="1"/>
</dbReference>
<dbReference type="Proteomes" id="UP001243757">
    <property type="component" value="Unassembled WGS sequence"/>
</dbReference>
<dbReference type="RefSeq" id="WP_284479825.1">
    <property type="nucleotide sequence ID" value="NZ_JASNJD010000003.1"/>
</dbReference>
<dbReference type="SUPFAM" id="SSF55961">
    <property type="entry name" value="Bet v1-like"/>
    <property type="match status" value="1"/>
</dbReference>
<accession>A0ABT7EXD5</accession>